<dbReference type="EMBL" id="JACBKZ010000005">
    <property type="protein sequence ID" value="KAF5949357.1"/>
    <property type="molecule type" value="Genomic_DNA"/>
</dbReference>
<reference evidence="1 2" key="2">
    <citation type="submission" date="2020-07" db="EMBL/GenBank/DDBJ databases">
        <title>Genome assembly of wild tea tree DASZ reveals pedigree and selection history of tea varieties.</title>
        <authorList>
            <person name="Zhang W."/>
        </authorList>
    </citation>
    <scope>NUCLEOTIDE SEQUENCE [LARGE SCALE GENOMIC DNA]</scope>
    <source>
        <strain evidence="2">cv. G240</strain>
        <tissue evidence="1">Leaf</tissue>
    </source>
</reference>
<evidence type="ECO:0000313" key="1">
    <source>
        <dbReference type="EMBL" id="KAF5949357.1"/>
    </source>
</evidence>
<dbReference type="Proteomes" id="UP000593564">
    <property type="component" value="Unassembled WGS sequence"/>
</dbReference>
<sequence>MSQGLLLQHIALHILERGFLIHTDFKPTLISITSSQYIIYFPHYLNLAIKTRETTKNNSSSEDTNVDCLVAALLAVASPTEDTNPLELGLLHFILSTSLVLVAISIEIQAICKKSLQNIRESFRHTFNLKCEFRTYL</sequence>
<proteinExistence type="predicted"/>
<organism evidence="1 2">
    <name type="scientific">Camellia sinensis</name>
    <name type="common">Tea plant</name>
    <name type="synonym">Thea sinensis</name>
    <dbReference type="NCBI Taxonomy" id="4442"/>
    <lineage>
        <taxon>Eukaryota</taxon>
        <taxon>Viridiplantae</taxon>
        <taxon>Streptophyta</taxon>
        <taxon>Embryophyta</taxon>
        <taxon>Tracheophyta</taxon>
        <taxon>Spermatophyta</taxon>
        <taxon>Magnoliopsida</taxon>
        <taxon>eudicotyledons</taxon>
        <taxon>Gunneridae</taxon>
        <taxon>Pentapetalae</taxon>
        <taxon>asterids</taxon>
        <taxon>Ericales</taxon>
        <taxon>Theaceae</taxon>
        <taxon>Camellia</taxon>
    </lineage>
</organism>
<protein>
    <submittedName>
        <fullName evidence="1">Uncharacterized protein</fullName>
    </submittedName>
</protein>
<gene>
    <name evidence="1" type="ORF">HYC85_011350</name>
</gene>
<keyword evidence="2" id="KW-1185">Reference proteome</keyword>
<accession>A0A7J7HA07</accession>
<name>A0A7J7HA07_CAMSI</name>
<comment type="caution">
    <text evidence="1">The sequence shown here is derived from an EMBL/GenBank/DDBJ whole genome shotgun (WGS) entry which is preliminary data.</text>
</comment>
<evidence type="ECO:0000313" key="2">
    <source>
        <dbReference type="Proteomes" id="UP000593564"/>
    </source>
</evidence>
<dbReference type="AlphaFoldDB" id="A0A7J7HA07"/>
<reference evidence="2" key="1">
    <citation type="journal article" date="2020" name="Nat. Commun.">
        <title>Genome assembly of wild tea tree DASZ reveals pedigree and selection history of tea varieties.</title>
        <authorList>
            <person name="Zhang W."/>
            <person name="Zhang Y."/>
            <person name="Qiu H."/>
            <person name="Guo Y."/>
            <person name="Wan H."/>
            <person name="Zhang X."/>
            <person name="Scossa F."/>
            <person name="Alseekh S."/>
            <person name="Zhang Q."/>
            <person name="Wang P."/>
            <person name="Xu L."/>
            <person name="Schmidt M.H."/>
            <person name="Jia X."/>
            <person name="Li D."/>
            <person name="Zhu A."/>
            <person name="Guo F."/>
            <person name="Chen W."/>
            <person name="Ni D."/>
            <person name="Usadel B."/>
            <person name="Fernie A.R."/>
            <person name="Wen W."/>
        </authorList>
    </citation>
    <scope>NUCLEOTIDE SEQUENCE [LARGE SCALE GENOMIC DNA]</scope>
    <source>
        <strain evidence="2">cv. G240</strain>
    </source>
</reference>